<dbReference type="Proteomes" id="UP000579945">
    <property type="component" value="Unassembled WGS sequence"/>
</dbReference>
<dbReference type="Gene3D" id="1.10.10.60">
    <property type="entry name" value="Homeodomain-like"/>
    <property type="match status" value="1"/>
</dbReference>
<keyword evidence="3" id="KW-0804">Transcription</keyword>
<sequence length="269" mass="29761">MRSLVQVVGLQTFHVTSGPMPTSHIHPEVELNLVLSGGARYATVSGTLDLPPGRLAAFWGGYPHRLVSEHDVDFLWATIPLADLTGTPALRGPLDRLLQGEFLYGTAEEGPHDAFLMARWDTDLRPGPRPDVAELCLLEMHARLARLARGQRPARTAGESEARAAERMLAVVARRYTEDLTVDGIAADAGVHPTYAALAFKQTLGMPVWQYVTRLRVAHARRLLSVTGWGVDRVAHESGFQTRSSFYRAFRDALGRTPTEYRRQPDSML</sequence>
<accession>A0A7W5VFJ1</accession>
<dbReference type="InterPro" id="IPR009057">
    <property type="entry name" value="Homeodomain-like_sf"/>
</dbReference>
<comment type="caution">
    <text evidence="5">The sequence shown here is derived from an EMBL/GenBank/DDBJ whole genome shotgun (WGS) entry which is preliminary data.</text>
</comment>
<evidence type="ECO:0000256" key="2">
    <source>
        <dbReference type="ARBA" id="ARBA00023125"/>
    </source>
</evidence>
<evidence type="ECO:0000256" key="1">
    <source>
        <dbReference type="ARBA" id="ARBA00023015"/>
    </source>
</evidence>
<dbReference type="InterPro" id="IPR050204">
    <property type="entry name" value="AraC_XylS_family_regulators"/>
</dbReference>
<dbReference type="PRINTS" id="PR00032">
    <property type="entry name" value="HTHARAC"/>
</dbReference>
<dbReference type="RefSeq" id="WP_183659735.1">
    <property type="nucleotide sequence ID" value="NZ_JACIBV010000001.1"/>
</dbReference>
<keyword evidence="6" id="KW-1185">Reference proteome</keyword>
<dbReference type="Pfam" id="PF12833">
    <property type="entry name" value="HTH_18"/>
    <property type="match status" value="1"/>
</dbReference>
<dbReference type="GO" id="GO:0003700">
    <property type="term" value="F:DNA-binding transcription factor activity"/>
    <property type="evidence" value="ECO:0007669"/>
    <property type="project" value="InterPro"/>
</dbReference>
<keyword evidence="1" id="KW-0805">Transcription regulation</keyword>
<dbReference type="InterPro" id="IPR018060">
    <property type="entry name" value="HTH_AraC"/>
</dbReference>
<dbReference type="InterPro" id="IPR011051">
    <property type="entry name" value="RmlC_Cupin_sf"/>
</dbReference>
<evidence type="ECO:0000313" key="5">
    <source>
        <dbReference type="EMBL" id="MBB3732740.1"/>
    </source>
</evidence>
<evidence type="ECO:0000313" key="6">
    <source>
        <dbReference type="Proteomes" id="UP000579945"/>
    </source>
</evidence>
<gene>
    <name evidence="5" type="ORF">FHR33_008600</name>
</gene>
<evidence type="ECO:0000256" key="3">
    <source>
        <dbReference type="ARBA" id="ARBA00023163"/>
    </source>
</evidence>
<keyword evidence="2 5" id="KW-0238">DNA-binding</keyword>
<dbReference type="InterPro" id="IPR018062">
    <property type="entry name" value="HTH_AraC-typ_CS"/>
</dbReference>
<evidence type="ECO:0000259" key="4">
    <source>
        <dbReference type="PROSITE" id="PS01124"/>
    </source>
</evidence>
<dbReference type="InterPro" id="IPR020449">
    <property type="entry name" value="Tscrpt_reg_AraC-type_HTH"/>
</dbReference>
<dbReference type="AlphaFoldDB" id="A0A7W5VFJ1"/>
<name>A0A7W5VFJ1_9ACTN</name>
<organism evidence="5 6">
    <name type="scientific">Nonomuraea dietziae</name>
    <dbReference type="NCBI Taxonomy" id="65515"/>
    <lineage>
        <taxon>Bacteria</taxon>
        <taxon>Bacillati</taxon>
        <taxon>Actinomycetota</taxon>
        <taxon>Actinomycetes</taxon>
        <taxon>Streptosporangiales</taxon>
        <taxon>Streptosporangiaceae</taxon>
        <taxon>Nonomuraea</taxon>
    </lineage>
</organism>
<feature type="domain" description="HTH araC/xylS-type" evidence="4">
    <location>
        <begin position="166"/>
        <end position="264"/>
    </location>
</feature>
<dbReference type="GO" id="GO:0043565">
    <property type="term" value="F:sequence-specific DNA binding"/>
    <property type="evidence" value="ECO:0007669"/>
    <property type="project" value="InterPro"/>
</dbReference>
<dbReference type="SMART" id="SM00342">
    <property type="entry name" value="HTH_ARAC"/>
    <property type="match status" value="1"/>
</dbReference>
<dbReference type="EMBL" id="JACIBV010000001">
    <property type="protein sequence ID" value="MBB3732740.1"/>
    <property type="molecule type" value="Genomic_DNA"/>
</dbReference>
<protein>
    <submittedName>
        <fullName evidence="5">AraC-like DNA-binding protein</fullName>
    </submittedName>
</protein>
<proteinExistence type="predicted"/>
<reference evidence="5 6" key="1">
    <citation type="submission" date="2020-08" db="EMBL/GenBank/DDBJ databases">
        <title>Sequencing the genomes of 1000 actinobacteria strains.</title>
        <authorList>
            <person name="Klenk H.-P."/>
        </authorList>
    </citation>
    <scope>NUCLEOTIDE SEQUENCE [LARGE SCALE GENOMIC DNA]</scope>
    <source>
        <strain evidence="5 6">DSM 44320</strain>
    </source>
</reference>
<dbReference type="PROSITE" id="PS01124">
    <property type="entry name" value="HTH_ARAC_FAMILY_2"/>
    <property type="match status" value="1"/>
</dbReference>
<dbReference type="PANTHER" id="PTHR46796">
    <property type="entry name" value="HTH-TYPE TRANSCRIPTIONAL ACTIVATOR RHAS-RELATED"/>
    <property type="match status" value="1"/>
</dbReference>
<dbReference type="SUPFAM" id="SSF46689">
    <property type="entry name" value="Homeodomain-like"/>
    <property type="match status" value="2"/>
</dbReference>
<dbReference type="PROSITE" id="PS00041">
    <property type="entry name" value="HTH_ARAC_FAMILY_1"/>
    <property type="match status" value="1"/>
</dbReference>
<dbReference type="GeneID" id="95394757"/>
<dbReference type="SUPFAM" id="SSF51182">
    <property type="entry name" value="RmlC-like cupins"/>
    <property type="match status" value="1"/>
</dbReference>